<evidence type="ECO:0000313" key="3">
    <source>
        <dbReference type="Proteomes" id="UP000031666"/>
    </source>
</evidence>
<dbReference type="Gene3D" id="3.30.1300.30">
    <property type="entry name" value="GSPII I/J protein-like"/>
    <property type="match status" value="1"/>
</dbReference>
<sequence length="512" mass="53975">MPQPATVPAPMMKAPVAQPHMVPHPVPQPSSKVTTHEVISGHHVIVGGTSKAPVQVTGQHVIVGGTSKAPVQVTGHHEIIGGTSKAPVQVTGHHVIVGSTSKAPVQVTGHHVIVGGTSKAPVQVTGHHVVVGGTSKAPVKVTGHHVIVGGTSKAPIQVTGYHEIIGGTSIAPVQVTGHHEIIGGTSKAPVQVNGRHEIIGGTSKAPTKTQTYETPKLAPVPKPRPEAVPQPVPYKVPKVGVIPAPMAQQTPVPTKNLEVTPAPRGTMTGQQLPPSVTGTQGTVTGYAPTPASQMRDAYYPSRVAKGDTQVLVMRETNQKGKPQMMVVETNQLRDSDRVLGSGTDRNALDQERDWAQKQMDANGKHFDGDFAQAAVDKYEAGKSANVQSRSVVQPQAQYNQQLKANVYQGRATTTPTAVNRSDIDRNRQDIDKNTAAINKNTQDIKDLRKAFEHQAEVMDGAMAQGIATSSLVMPYNVGKISTTVALGHSGSLMLLRVVLVCALLKTSQLVPT</sequence>
<dbReference type="EMBL" id="BBSC01000004">
    <property type="protein sequence ID" value="GAM75781.1"/>
    <property type="molecule type" value="Genomic_DNA"/>
</dbReference>
<proteinExistence type="predicted"/>
<accession>A0A0B8QAZ0</accession>
<evidence type="ECO:0000313" key="2">
    <source>
        <dbReference type="EMBL" id="GAM75781.1"/>
    </source>
</evidence>
<reference evidence="2 3" key="1">
    <citation type="submission" date="2015-01" db="EMBL/GenBank/DDBJ databases">
        <title>Vibrio sp. C94 JCM 19241 whole genome shotgun sequence.</title>
        <authorList>
            <person name="Sawabe T."/>
            <person name="Meirelles P."/>
            <person name="Feng G."/>
            <person name="Sayaka M."/>
            <person name="Hattori M."/>
            <person name="Ohkuma M."/>
        </authorList>
    </citation>
    <scope>NUCLEOTIDE SEQUENCE [LARGE SCALE GENOMIC DNA]</scope>
    <source>
        <strain evidence="3">JCM 19241</strain>
    </source>
</reference>
<reference evidence="2 3" key="2">
    <citation type="submission" date="2015-01" db="EMBL/GenBank/DDBJ databases">
        <authorList>
            <consortium name="NBRP consortium"/>
            <person name="Sawabe T."/>
            <person name="Meirelles P."/>
            <person name="Feng G."/>
            <person name="Sayaka M."/>
            <person name="Hattori M."/>
            <person name="Ohkuma M."/>
        </authorList>
    </citation>
    <scope>NUCLEOTIDE SEQUENCE [LARGE SCALE GENOMIC DNA]</scope>
    <source>
        <strain evidence="3">JCM 19241</strain>
    </source>
</reference>
<comment type="caution">
    <text evidence="2">The sequence shown here is derived from an EMBL/GenBank/DDBJ whole genome shotgun (WGS) entry which is preliminary data.</text>
</comment>
<feature type="compositionally biased region" description="Pro residues" evidence="1">
    <location>
        <begin position="218"/>
        <end position="231"/>
    </location>
</feature>
<dbReference type="Proteomes" id="UP000031666">
    <property type="component" value="Unassembled WGS sequence"/>
</dbReference>
<protein>
    <submittedName>
        <fullName evidence="2">Glycerol-3-phosphate ABC transporter</fullName>
    </submittedName>
</protein>
<dbReference type="STRING" id="1481914.JCM19241_3693"/>
<organism evidence="2 3">
    <name type="scientific">Vibrio ishigakensis</name>
    <dbReference type="NCBI Taxonomy" id="1481914"/>
    <lineage>
        <taxon>Bacteria</taxon>
        <taxon>Pseudomonadati</taxon>
        <taxon>Pseudomonadota</taxon>
        <taxon>Gammaproteobacteria</taxon>
        <taxon>Vibrionales</taxon>
        <taxon>Vibrionaceae</taxon>
        <taxon>Vibrio</taxon>
    </lineage>
</organism>
<feature type="region of interest" description="Disordered" evidence="1">
    <location>
        <begin position="265"/>
        <end position="293"/>
    </location>
</feature>
<evidence type="ECO:0000256" key="1">
    <source>
        <dbReference type="SAM" id="MobiDB-lite"/>
    </source>
</evidence>
<feature type="compositionally biased region" description="Polar residues" evidence="1">
    <location>
        <begin position="267"/>
        <end position="283"/>
    </location>
</feature>
<feature type="compositionally biased region" description="Polar residues" evidence="1">
    <location>
        <begin position="204"/>
        <end position="213"/>
    </location>
</feature>
<name>A0A0B8QAZ0_9VIBR</name>
<dbReference type="AlphaFoldDB" id="A0A0B8QAZ0"/>
<gene>
    <name evidence="2" type="ORF">JCM19241_3693</name>
</gene>
<feature type="region of interest" description="Disordered" evidence="1">
    <location>
        <begin position="200"/>
        <end position="231"/>
    </location>
</feature>